<reference evidence="2 3" key="1">
    <citation type="journal article" date="2014" name="PLoS Genet.">
        <title>Phylogenetically driven sequencing of extremely halophilic archaea reveals strategies for static and dynamic osmo-response.</title>
        <authorList>
            <person name="Becker E.A."/>
            <person name="Seitzer P.M."/>
            <person name="Tritt A."/>
            <person name="Larsen D."/>
            <person name="Krusor M."/>
            <person name="Yao A.I."/>
            <person name="Wu D."/>
            <person name="Madern D."/>
            <person name="Eisen J.A."/>
            <person name="Darling A.E."/>
            <person name="Facciotti M.T."/>
        </authorList>
    </citation>
    <scope>NUCLEOTIDE SEQUENCE [LARGE SCALE GENOMIC DNA]</scope>
    <source>
        <strain evidence="2 3">ATCC BAA-1513</strain>
    </source>
</reference>
<accession>M0HGY4</accession>
<protein>
    <submittedName>
        <fullName evidence="2">Uncharacterized protein</fullName>
    </submittedName>
</protein>
<feature type="transmembrane region" description="Helical" evidence="1">
    <location>
        <begin position="82"/>
        <end position="104"/>
    </location>
</feature>
<organism evidence="2 3">
    <name type="scientific">Haloferax elongans ATCC BAA-1513</name>
    <dbReference type="NCBI Taxonomy" id="1230453"/>
    <lineage>
        <taxon>Archaea</taxon>
        <taxon>Methanobacteriati</taxon>
        <taxon>Methanobacteriota</taxon>
        <taxon>Stenosarchaea group</taxon>
        <taxon>Halobacteria</taxon>
        <taxon>Halobacteriales</taxon>
        <taxon>Haloferacaceae</taxon>
        <taxon>Haloferax</taxon>
    </lineage>
</organism>
<name>M0HGY4_HALEO</name>
<dbReference type="RefSeq" id="WP_008325113.1">
    <property type="nucleotide sequence ID" value="NZ_AOLK01000021.1"/>
</dbReference>
<dbReference type="PATRIC" id="fig|1230453.4.peg.2635"/>
<evidence type="ECO:0000256" key="1">
    <source>
        <dbReference type="SAM" id="Phobius"/>
    </source>
</evidence>
<dbReference type="EMBL" id="AOLK01000021">
    <property type="protein sequence ID" value="ELZ82987.1"/>
    <property type="molecule type" value="Genomic_DNA"/>
</dbReference>
<sequence length="106" mass="11082">MRRKAILRDGVLVPSLLVAVGFALSILGVLPFELFLLIALGVGVLCTALVFGAESHVQTAAYSATVGGNSDPSKYEEEPVRWVRFGLAMAGLSGLSVVLLAVLAQL</sequence>
<dbReference type="AlphaFoldDB" id="M0HGY4"/>
<feature type="transmembrane region" description="Helical" evidence="1">
    <location>
        <begin position="35"/>
        <end position="53"/>
    </location>
</feature>
<evidence type="ECO:0000313" key="3">
    <source>
        <dbReference type="Proteomes" id="UP000011612"/>
    </source>
</evidence>
<keyword evidence="1" id="KW-0812">Transmembrane</keyword>
<proteinExistence type="predicted"/>
<keyword evidence="3" id="KW-1185">Reference proteome</keyword>
<evidence type="ECO:0000313" key="2">
    <source>
        <dbReference type="EMBL" id="ELZ82987.1"/>
    </source>
</evidence>
<dbReference type="Proteomes" id="UP000011612">
    <property type="component" value="Unassembled WGS sequence"/>
</dbReference>
<gene>
    <name evidence="2" type="ORF">C453_13306</name>
</gene>
<feature type="transmembrane region" description="Helical" evidence="1">
    <location>
        <begin position="12"/>
        <end position="29"/>
    </location>
</feature>
<dbReference type="OrthoDB" id="379988at2157"/>
<keyword evidence="1" id="KW-0472">Membrane</keyword>
<comment type="caution">
    <text evidence="2">The sequence shown here is derived from an EMBL/GenBank/DDBJ whole genome shotgun (WGS) entry which is preliminary data.</text>
</comment>
<keyword evidence="1" id="KW-1133">Transmembrane helix</keyword>